<name>A0A2G9GAN1_9LAMI</name>
<gene>
    <name evidence="3" type="ORF">CDL12_25121</name>
</gene>
<dbReference type="Pfam" id="PF24865">
    <property type="entry name" value="DUF7731"/>
    <property type="match status" value="1"/>
</dbReference>
<dbReference type="AlphaFoldDB" id="A0A2G9GAN1"/>
<protein>
    <recommendedName>
        <fullName evidence="2">DUF7731 domain-containing protein</fullName>
    </recommendedName>
</protein>
<proteinExistence type="predicted"/>
<reference evidence="4" key="1">
    <citation type="journal article" date="2018" name="Gigascience">
        <title>Genome assembly of the Pink Ipe (Handroanthus impetiginosus, Bignoniaceae), a highly valued, ecologically keystone Neotropical timber forest tree.</title>
        <authorList>
            <person name="Silva-Junior O.B."/>
            <person name="Grattapaglia D."/>
            <person name="Novaes E."/>
            <person name="Collevatti R.G."/>
        </authorList>
    </citation>
    <scope>NUCLEOTIDE SEQUENCE [LARGE SCALE GENOMIC DNA]</scope>
    <source>
        <strain evidence="4">cv. UFG-1</strain>
    </source>
</reference>
<dbReference type="EMBL" id="NKXS01005957">
    <property type="protein sequence ID" value="PIN02368.1"/>
    <property type="molecule type" value="Genomic_DNA"/>
</dbReference>
<evidence type="ECO:0000256" key="1">
    <source>
        <dbReference type="SAM" id="SignalP"/>
    </source>
</evidence>
<dbReference type="PANTHER" id="PTHR34366:SF7">
    <property type="entry name" value="TRANSMEMBRANE PROTEIN"/>
    <property type="match status" value="1"/>
</dbReference>
<feature type="domain" description="DUF7731" evidence="2">
    <location>
        <begin position="43"/>
        <end position="127"/>
    </location>
</feature>
<dbReference type="InterPro" id="IPR056633">
    <property type="entry name" value="DUF7731"/>
</dbReference>
<dbReference type="PANTHER" id="PTHR34366">
    <property type="entry name" value="OS07G0289901 PROTEIN-RELATED"/>
    <property type="match status" value="1"/>
</dbReference>
<feature type="chain" id="PRO_5013910025" description="DUF7731 domain-containing protein" evidence="1">
    <location>
        <begin position="27"/>
        <end position="133"/>
    </location>
</feature>
<dbReference type="OrthoDB" id="1666452at2759"/>
<organism evidence="3 4">
    <name type="scientific">Handroanthus impetiginosus</name>
    <dbReference type="NCBI Taxonomy" id="429701"/>
    <lineage>
        <taxon>Eukaryota</taxon>
        <taxon>Viridiplantae</taxon>
        <taxon>Streptophyta</taxon>
        <taxon>Embryophyta</taxon>
        <taxon>Tracheophyta</taxon>
        <taxon>Spermatophyta</taxon>
        <taxon>Magnoliopsida</taxon>
        <taxon>eudicotyledons</taxon>
        <taxon>Gunneridae</taxon>
        <taxon>Pentapetalae</taxon>
        <taxon>asterids</taxon>
        <taxon>lamiids</taxon>
        <taxon>Lamiales</taxon>
        <taxon>Bignoniaceae</taxon>
        <taxon>Crescentiina</taxon>
        <taxon>Tabebuia alliance</taxon>
        <taxon>Handroanthus</taxon>
    </lineage>
</organism>
<comment type="caution">
    <text evidence="3">The sequence shown here is derived from an EMBL/GenBank/DDBJ whole genome shotgun (WGS) entry which is preliminary data.</text>
</comment>
<feature type="signal peptide" evidence="1">
    <location>
        <begin position="1"/>
        <end position="26"/>
    </location>
</feature>
<evidence type="ECO:0000313" key="3">
    <source>
        <dbReference type="EMBL" id="PIN02368.1"/>
    </source>
</evidence>
<keyword evidence="1" id="KW-0732">Signal</keyword>
<keyword evidence="4" id="KW-1185">Reference proteome</keyword>
<dbReference type="Proteomes" id="UP000231279">
    <property type="component" value="Unassembled WGS sequence"/>
</dbReference>
<sequence>MGWKSLDAMATFLGLFLLVFLPLGQAKTENKTCPYRNQNLSPIEGWRSAEYCMQNKSDSCKKYILINTGWLNVTKEDGPSFCSGGCSDHTLAVLDCIKHVKRDYKFVNRANVQDLNDTIRNGCDPTQGMHKAR</sequence>
<evidence type="ECO:0000259" key="2">
    <source>
        <dbReference type="Pfam" id="PF24865"/>
    </source>
</evidence>
<evidence type="ECO:0000313" key="4">
    <source>
        <dbReference type="Proteomes" id="UP000231279"/>
    </source>
</evidence>
<accession>A0A2G9GAN1</accession>